<dbReference type="GO" id="GO:0008168">
    <property type="term" value="F:methyltransferase activity"/>
    <property type="evidence" value="ECO:0007669"/>
    <property type="project" value="UniProtKB-KW"/>
</dbReference>
<name>A0ABM0ZUS0_APLCA</name>
<feature type="domain" description="Methyltransferase type 11" evidence="4">
    <location>
        <begin position="52"/>
        <end position="143"/>
    </location>
</feature>
<evidence type="ECO:0000256" key="1">
    <source>
        <dbReference type="ARBA" id="ARBA00008361"/>
    </source>
</evidence>
<dbReference type="Proteomes" id="UP000694888">
    <property type="component" value="Unplaced"/>
</dbReference>
<dbReference type="Gene3D" id="3.40.50.150">
    <property type="entry name" value="Vaccinia Virus protein VP39"/>
    <property type="match status" value="1"/>
</dbReference>
<dbReference type="SUPFAM" id="SSF53335">
    <property type="entry name" value="S-adenosyl-L-methionine-dependent methyltransferases"/>
    <property type="match status" value="1"/>
</dbReference>
<organism evidence="5 6">
    <name type="scientific">Aplysia californica</name>
    <name type="common">California sea hare</name>
    <dbReference type="NCBI Taxonomy" id="6500"/>
    <lineage>
        <taxon>Eukaryota</taxon>
        <taxon>Metazoa</taxon>
        <taxon>Spiralia</taxon>
        <taxon>Lophotrochozoa</taxon>
        <taxon>Mollusca</taxon>
        <taxon>Gastropoda</taxon>
        <taxon>Heterobranchia</taxon>
        <taxon>Euthyneura</taxon>
        <taxon>Tectipleura</taxon>
        <taxon>Aplysiida</taxon>
        <taxon>Aplysioidea</taxon>
        <taxon>Aplysiidae</taxon>
        <taxon>Aplysia</taxon>
    </lineage>
</organism>
<comment type="similarity">
    <text evidence="1">Belongs to the methyltransferase superfamily.</text>
</comment>
<reference evidence="6" key="1">
    <citation type="submission" date="2025-08" db="UniProtKB">
        <authorList>
            <consortium name="RefSeq"/>
        </authorList>
    </citation>
    <scope>IDENTIFICATION</scope>
</reference>
<dbReference type="PANTHER" id="PTHR44942">
    <property type="entry name" value="METHYLTRANSF_11 DOMAIN-CONTAINING PROTEIN"/>
    <property type="match status" value="1"/>
</dbReference>
<keyword evidence="2 6" id="KW-0489">Methyltransferase</keyword>
<proteinExistence type="inferred from homology"/>
<dbReference type="RefSeq" id="XP_012934872.1">
    <property type="nucleotide sequence ID" value="XM_013079418.2"/>
</dbReference>
<gene>
    <name evidence="6" type="primary">LOC101851477</name>
</gene>
<dbReference type="Pfam" id="PF08241">
    <property type="entry name" value="Methyltransf_11"/>
    <property type="match status" value="1"/>
</dbReference>
<dbReference type="GO" id="GO:0032259">
    <property type="term" value="P:methylation"/>
    <property type="evidence" value="ECO:0007669"/>
    <property type="project" value="UniProtKB-KW"/>
</dbReference>
<evidence type="ECO:0000256" key="2">
    <source>
        <dbReference type="ARBA" id="ARBA00022603"/>
    </source>
</evidence>
<dbReference type="GeneID" id="101851477"/>
<dbReference type="InterPro" id="IPR013216">
    <property type="entry name" value="Methyltransf_11"/>
</dbReference>
<dbReference type="InterPro" id="IPR051052">
    <property type="entry name" value="Diverse_substrate_MTase"/>
</dbReference>
<keyword evidence="3" id="KW-0808">Transferase</keyword>
<dbReference type="InterPro" id="IPR029063">
    <property type="entry name" value="SAM-dependent_MTases_sf"/>
</dbReference>
<evidence type="ECO:0000313" key="6">
    <source>
        <dbReference type="RefSeq" id="XP_012934872.1"/>
    </source>
</evidence>
<evidence type="ECO:0000256" key="3">
    <source>
        <dbReference type="ARBA" id="ARBA00022679"/>
    </source>
</evidence>
<dbReference type="PANTHER" id="PTHR44942:SF4">
    <property type="entry name" value="METHYLTRANSFERASE TYPE 11 DOMAIN-CONTAINING PROTEIN"/>
    <property type="match status" value="1"/>
</dbReference>
<sequence>MDKFTPDHSQFFCSEDSSKLYIKYRPTYPDRLYEKVFKFCQESETCTWELAVDVACGSGQSTLPLAKFFKQVIAVDSSEKQISQAPQHMSDISFRCGSAYDLKFISSGSVDLVTVATAFHWFDPERFFEEADRILKPGGSLILYSFGPESFTHPEADRYIQYLNLSSKYVAKYYPATEKLINRYRDVTLPYPGWRREEIEPLLYDLSIEDYGGFVASLGSAQWFTDSPRGHDLPGEIIRTLRFLCWKELDSDLDYKLTVSFPLFFVMGRKPNGGKKKQ</sequence>
<protein>
    <submittedName>
        <fullName evidence="6">Methyltransferase DDB_G0268948</fullName>
    </submittedName>
</protein>
<keyword evidence="5" id="KW-1185">Reference proteome</keyword>
<accession>A0ABM0ZUS0</accession>
<evidence type="ECO:0000259" key="4">
    <source>
        <dbReference type="Pfam" id="PF08241"/>
    </source>
</evidence>
<dbReference type="CDD" id="cd02440">
    <property type="entry name" value="AdoMet_MTases"/>
    <property type="match status" value="1"/>
</dbReference>
<evidence type="ECO:0000313" key="5">
    <source>
        <dbReference type="Proteomes" id="UP000694888"/>
    </source>
</evidence>